<evidence type="ECO:0000313" key="2">
    <source>
        <dbReference type="EMBL" id="ABD08183.1"/>
    </source>
</evidence>
<accession>Q2IUC7</accession>
<gene>
    <name evidence="2" type="ordered locus">RPB_3488</name>
</gene>
<evidence type="ECO:0000313" key="3">
    <source>
        <dbReference type="Proteomes" id="UP000008809"/>
    </source>
</evidence>
<sequence>MPMIDQRAAWLAHQRDRWMRSDAQRFMQPDAARWIRPDVARYLVPGTNPSDVFPALDRKFNPNQPRIPAGQAGGGRWTDGSDVGADVSGEASPSAEPAVSETPGDANSTLAFQAQSPGDLRSWLKQLEDLAWKDPRPIPSAEASDVENNLEEVQGRRPPLSTWFPGASLGQRTRLEIATARSEDALRKIRRYDENWEPREQSWSATPGSIEGAIARAEARAVEAEAYLSQRRSGIGGNLGPPLDLNPANRAPEFGRCDGTSWIDSYRTINNATDLFGRPVWPNHRGTVAVARIDGDIYFGVNSKAPGYSDADWNLAAGLRDQMALEHPELIRGESRGSRPLDAVFHAEANLLIRASRYVGSLVKRSIEVQVDRPVCWSCEQALPKVGLELGDPYVTIREVRSGRASVMWQGEWLVWRKK</sequence>
<dbReference type="EMBL" id="CP000250">
    <property type="protein sequence ID" value="ABD08183.1"/>
    <property type="molecule type" value="Genomic_DNA"/>
</dbReference>
<organism evidence="2 3">
    <name type="scientific">Rhodopseudomonas palustris (strain HaA2)</name>
    <dbReference type="NCBI Taxonomy" id="316058"/>
    <lineage>
        <taxon>Bacteria</taxon>
        <taxon>Pseudomonadati</taxon>
        <taxon>Pseudomonadota</taxon>
        <taxon>Alphaproteobacteria</taxon>
        <taxon>Hyphomicrobiales</taxon>
        <taxon>Nitrobacteraceae</taxon>
        <taxon>Rhodopseudomonas</taxon>
    </lineage>
</organism>
<dbReference type="STRING" id="316058.RPB_3488"/>
<dbReference type="Proteomes" id="UP000008809">
    <property type="component" value="Chromosome"/>
</dbReference>
<reference evidence="2 3" key="1">
    <citation type="submission" date="2006-01" db="EMBL/GenBank/DDBJ databases">
        <title>Complete sequence of Rhodopseudomonas palustris HaA2.</title>
        <authorList>
            <consortium name="US DOE Joint Genome Institute"/>
            <person name="Copeland A."/>
            <person name="Lucas S."/>
            <person name="Lapidus A."/>
            <person name="Barry K."/>
            <person name="Detter J.C."/>
            <person name="Glavina T."/>
            <person name="Hammon N."/>
            <person name="Israni S."/>
            <person name="Pitluck S."/>
            <person name="Chain P."/>
            <person name="Malfatti S."/>
            <person name="Shin M."/>
            <person name="Vergez L."/>
            <person name="Schmutz J."/>
            <person name="Larimer F."/>
            <person name="Land M."/>
            <person name="Hauser L."/>
            <person name="Pelletier D.A."/>
            <person name="Kyrpides N."/>
            <person name="Anderson I."/>
            <person name="Oda Y."/>
            <person name="Harwood C.S."/>
            <person name="Richardson P."/>
        </authorList>
    </citation>
    <scope>NUCLEOTIDE SEQUENCE [LARGE SCALE GENOMIC DNA]</scope>
    <source>
        <strain evidence="2 3">HaA2</strain>
    </source>
</reference>
<dbReference type="AlphaFoldDB" id="Q2IUC7"/>
<protein>
    <submittedName>
        <fullName evidence="2">Uncharacterized protein</fullName>
    </submittedName>
</protein>
<dbReference type="eggNOG" id="COG1538">
    <property type="taxonomic scope" value="Bacteria"/>
</dbReference>
<name>Q2IUC7_RHOP2</name>
<proteinExistence type="predicted"/>
<dbReference type="RefSeq" id="WP_011442367.1">
    <property type="nucleotide sequence ID" value="NC_007778.1"/>
</dbReference>
<dbReference type="HOGENOM" id="CLU_655331_0_0_5"/>
<keyword evidence="3" id="KW-1185">Reference proteome</keyword>
<dbReference type="KEGG" id="rpb:RPB_3488"/>
<feature type="region of interest" description="Disordered" evidence="1">
    <location>
        <begin position="66"/>
        <end position="105"/>
    </location>
</feature>
<evidence type="ECO:0000256" key="1">
    <source>
        <dbReference type="SAM" id="MobiDB-lite"/>
    </source>
</evidence>